<keyword evidence="3" id="KW-1185">Reference proteome</keyword>
<proteinExistence type="predicted"/>
<evidence type="ECO:0000313" key="3">
    <source>
        <dbReference type="Proteomes" id="UP000232145"/>
    </source>
</evidence>
<feature type="transmembrane region" description="Helical" evidence="1">
    <location>
        <begin position="40"/>
        <end position="60"/>
    </location>
</feature>
<evidence type="ECO:0000256" key="1">
    <source>
        <dbReference type="SAM" id="Phobius"/>
    </source>
</evidence>
<reference evidence="2 3" key="1">
    <citation type="submission" date="2017-07" db="EMBL/GenBank/DDBJ databases">
        <title>Leptospira spp. isolated from tropical soils.</title>
        <authorList>
            <person name="Thibeaux R."/>
            <person name="Iraola G."/>
            <person name="Ferres I."/>
            <person name="Bierque E."/>
            <person name="Girault D."/>
            <person name="Soupe-Gilbert M.-E."/>
            <person name="Picardeau M."/>
            <person name="Goarant C."/>
        </authorList>
    </citation>
    <scope>NUCLEOTIDE SEQUENCE [LARGE SCALE GENOMIC DNA]</scope>
    <source>
        <strain evidence="2 3">FH2-B-A1</strain>
    </source>
</reference>
<accession>A0A2N0AI50</accession>
<dbReference type="Proteomes" id="UP000232145">
    <property type="component" value="Unassembled WGS sequence"/>
</dbReference>
<protein>
    <submittedName>
        <fullName evidence="2">Uncharacterized protein</fullName>
    </submittedName>
</protein>
<dbReference type="EMBL" id="NPDX01000004">
    <property type="protein sequence ID" value="PJZ83978.1"/>
    <property type="molecule type" value="Genomic_DNA"/>
</dbReference>
<gene>
    <name evidence="2" type="ORF">CH364_14595</name>
</gene>
<dbReference type="AlphaFoldDB" id="A0A2N0AI50"/>
<dbReference type="RefSeq" id="WP_100744220.1">
    <property type="nucleotide sequence ID" value="NZ_NPDW01000002.1"/>
</dbReference>
<sequence>MNTNEVVELVLLEKEDLHSSYEQGDFTAVPNGKTKFFRTFLIWQLLRFFWINIRMMVMIFKSHH</sequence>
<dbReference type="OrthoDB" id="341880at2"/>
<comment type="caution">
    <text evidence="2">The sequence shown here is derived from an EMBL/GenBank/DDBJ whole genome shotgun (WGS) entry which is preliminary data.</text>
</comment>
<keyword evidence="1" id="KW-0812">Transmembrane</keyword>
<keyword evidence="1" id="KW-0472">Membrane</keyword>
<name>A0A2N0AI50_9LEPT</name>
<evidence type="ECO:0000313" key="2">
    <source>
        <dbReference type="EMBL" id="PJZ83978.1"/>
    </source>
</evidence>
<organism evidence="2 3">
    <name type="scientific">Leptospira harrisiae</name>
    <dbReference type="NCBI Taxonomy" id="2023189"/>
    <lineage>
        <taxon>Bacteria</taxon>
        <taxon>Pseudomonadati</taxon>
        <taxon>Spirochaetota</taxon>
        <taxon>Spirochaetia</taxon>
        <taxon>Leptospirales</taxon>
        <taxon>Leptospiraceae</taxon>
        <taxon>Leptospira</taxon>
    </lineage>
</organism>
<keyword evidence="1" id="KW-1133">Transmembrane helix</keyword>